<reference evidence="2 3" key="1">
    <citation type="submission" date="2018-09" db="EMBL/GenBank/DDBJ databases">
        <authorList>
            <person name="Wang X."/>
            <person name="Du Z."/>
        </authorList>
    </citation>
    <scope>NUCLEOTIDE SEQUENCE [LARGE SCALE GENOMIC DNA]</scope>
    <source>
        <strain evidence="2 3">N3</strain>
    </source>
</reference>
<dbReference type="Pfam" id="PF20181">
    <property type="entry name" value="DUF6544"/>
    <property type="match status" value="1"/>
</dbReference>
<gene>
    <name evidence="2" type="ORF">D0X99_06700</name>
</gene>
<keyword evidence="1" id="KW-0812">Transmembrane</keyword>
<organism evidence="2 3">
    <name type="scientific">Algoriphagus lacus</name>
    <dbReference type="NCBI Taxonomy" id="2056311"/>
    <lineage>
        <taxon>Bacteria</taxon>
        <taxon>Pseudomonadati</taxon>
        <taxon>Bacteroidota</taxon>
        <taxon>Cytophagia</taxon>
        <taxon>Cytophagales</taxon>
        <taxon>Cyclobacteriaceae</taxon>
        <taxon>Algoriphagus</taxon>
    </lineage>
</organism>
<evidence type="ECO:0000313" key="3">
    <source>
        <dbReference type="Proteomes" id="UP000283522"/>
    </source>
</evidence>
<feature type="transmembrane region" description="Helical" evidence="1">
    <location>
        <begin position="90"/>
        <end position="110"/>
    </location>
</feature>
<keyword evidence="3" id="KW-1185">Reference proteome</keyword>
<accession>A0A418PUZ5</accession>
<protein>
    <submittedName>
        <fullName evidence="2">Uncharacterized protein</fullName>
    </submittedName>
</protein>
<dbReference type="OrthoDB" id="9786534at2"/>
<evidence type="ECO:0000313" key="2">
    <source>
        <dbReference type="EMBL" id="RIW17411.1"/>
    </source>
</evidence>
<dbReference type="InterPro" id="IPR046674">
    <property type="entry name" value="DUF6544"/>
</dbReference>
<dbReference type="RefSeq" id="WP_119476848.1">
    <property type="nucleotide sequence ID" value="NZ_QXML01000002.1"/>
</dbReference>
<evidence type="ECO:0000256" key="1">
    <source>
        <dbReference type="SAM" id="Phobius"/>
    </source>
</evidence>
<feature type="transmembrane region" description="Helical" evidence="1">
    <location>
        <begin position="39"/>
        <end position="57"/>
    </location>
</feature>
<sequence length="372" mass="42449">MKTAFFILVILHGLIHVIGFVKGYELREIKEFTLPISKPMGIAWLITCLFFLGYGLLFSISHRYAWVVGLAAVVLSQILIFLVWKDAKFGTLPNILILLVTLVSMGQFFFEKRVQEETDALLSQVNPSPTQPITEDELRDLPEPVKKWLHRSGMVGRPRLTVGKVTQKAEMKLKPDQENWFPAKAVQYTRMDVPGFIWTVDVKMNPLVFFRGRDKFAEGQGQMLILLEALFPIVNASGEKLDEGSLQRYLGELVWFPSFALSKDITWEQLSDTSAKATLQVGDTRGSGTFYFTPEGDFSRFSALRYQGNEADAKRQEWVIQATQLGEMDGIRIPTQMTATWKLDQGDWTWLKLQVTDIQYNEQALRDRKPAD</sequence>
<proteinExistence type="predicted"/>
<name>A0A418PUZ5_9BACT</name>
<comment type="caution">
    <text evidence="2">The sequence shown here is derived from an EMBL/GenBank/DDBJ whole genome shotgun (WGS) entry which is preliminary data.</text>
</comment>
<keyword evidence="1" id="KW-1133">Transmembrane helix</keyword>
<dbReference type="Proteomes" id="UP000283522">
    <property type="component" value="Unassembled WGS sequence"/>
</dbReference>
<dbReference type="AlphaFoldDB" id="A0A418PUZ5"/>
<feature type="transmembrane region" description="Helical" evidence="1">
    <location>
        <begin position="64"/>
        <end position="84"/>
    </location>
</feature>
<keyword evidence="1" id="KW-0472">Membrane</keyword>
<dbReference type="EMBL" id="QXML01000002">
    <property type="protein sequence ID" value="RIW17411.1"/>
    <property type="molecule type" value="Genomic_DNA"/>
</dbReference>